<accession>A0A0L0FWI4</accession>
<dbReference type="CDD" id="cd11286">
    <property type="entry name" value="ADF_cofilin_like"/>
    <property type="match status" value="1"/>
</dbReference>
<proteinExistence type="inferred from homology"/>
<comment type="similarity">
    <text evidence="1">Belongs to the actin-binding proteins ADF family.</text>
</comment>
<evidence type="ECO:0000256" key="2">
    <source>
        <dbReference type="ARBA" id="ARBA00023203"/>
    </source>
</evidence>
<organism evidence="4 5">
    <name type="scientific">Sphaeroforma arctica JP610</name>
    <dbReference type="NCBI Taxonomy" id="667725"/>
    <lineage>
        <taxon>Eukaryota</taxon>
        <taxon>Ichthyosporea</taxon>
        <taxon>Ichthyophonida</taxon>
        <taxon>Sphaeroforma</taxon>
    </lineage>
</organism>
<dbReference type="GO" id="GO:0015629">
    <property type="term" value="C:actin cytoskeleton"/>
    <property type="evidence" value="ECO:0007669"/>
    <property type="project" value="InterPro"/>
</dbReference>
<dbReference type="RefSeq" id="XP_014155079.1">
    <property type="nucleotide sequence ID" value="XM_014299604.1"/>
</dbReference>
<dbReference type="InterPro" id="IPR017904">
    <property type="entry name" value="ADF/Cofilin"/>
</dbReference>
<dbReference type="GO" id="GO:0030042">
    <property type="term" value="P:actin filament depolymerization"/>
    <property type="evidence" value="ECO:0007669"/>
    <property type="project" value="InterPro"/>
</dbReference>
<dbReference type="OrthoDB" id="10249245at2759"/>
<dbReference type="STRING" id="667725.A0A0L0FWI4"/>
<dbReference type="eggNOG" id="KOG1735">
    <property type="taxonomic scope" value="Eukaryota"/>
</dbReference>
<dbReference type="EMBL" id="KQ242060">
    <property type="protein sequence ID" value="KNC81177.1"/>
    <property type="molecule type" value="Genomic_DNA"/>
</dbReference>
<name>A0A0L0FWI4_9EUKA</name>
<keyword evidence="2" id="KW-0009">Actin-binding</keyword>
<dbReference type="PANTHER" id="PTHR11913">
    <property type="entry name" value="COFILIN-RELATED"/>
    <property type="match status" value="1"/>
</dbReference>
<reference evidence="4 5" key="1">
    <citation type="submission" date="2011-02" db="EMBL/GenBank/DDBJ databases">
        <title>The Genome Sequence of Sphaeroforma arctica JP610.</title>
        <authorList>
            <consortium name="The Broad Institute Genome Sequencing Platform"/>
            <person name="Russ C."/>
            <person name="Cuomo C."/>
            <person name="Young S.K."/>
            <person name="Zeng Q."/>
            <person name="Gargeya S."/>
            <person name="Alvarado L."/>
            <person name="Berlin A."/>
            <person name="Chapman S.B."/>
            <person name="Chen Z."/>
            <person name="Freedman E."/>
            <person name="Gellesch M."/>
            <person name="Goldberg J."/>
            <person name="Griggs A."/>
            <person name="Gujja S."/>
            <person name="Heilman E."/>
            <person name="Heiman D."/>
            <person name="Howarth C."/>
            <person name="Mehta T."/>
            <person name="Neiman D."/>
            <person name="Pearson M."/>
            <person name="Roberts A."/>
            <person name="Saif S."/>
            <person name="Shea T."/>
            <person name="Shenoy N."/>
            <person name="Sisk P."/>
            <person name="Stolte C."/>
            <person name="Sykes S."/>
            <person name="White J."/>
            <person name="Yandava C."/>
            <person name="Burger G."/>
            <person name="Gray M.W."/>
            <person name="Holland P.W.H."/>
            <person name="King N."/>
            <person name="Lang F.B.F."/>
            <person name="Roger A.J."/>
            <person name="Ruiz-Trillo I."/>
            <person name="Haas B."/>
            <person name="Nusbaum C."/>
            <person name="Birren B."/>
        </authorList>
    </citation>
    <scope>NUCLEOTIDE SEQUENCE [LARGE SCALE GENOMIC DNA]</scope>
    <source>
        <strain evidence="4 5">JP610</strain>
    </source>
</reference>
<gene>
    <name evidence="4" type="ORF">SARC_06488</name>
</gene>
<dbReference type="Gene3D" id="3.40.20.10">
    <property type="entry name" value="Severin"/>
    <property type="match status" value="1"/>
</dbReference>
<feature type="domain" description="ADF-H" evidence="3">
    <location>
        <begin position="4"/>
        <end position="136"/>
    </location>
</feature>
<dbReference type="SUPFAM" id="SSF55753">
    <property type="entry name" value="Actin depolymerizing proteins"/>
    <property type="match status" value="1"/>
</dbReference>
<sequence length="139" mass="15663">MASGVAVSDQVVQIYDAIKLGHKHKYFIMKISDDNTEVEVVKTAETTATWDDFIGDLPENDCRYGVFDFDYKTKDGGQRNKLIFVVWAPDTAKIKKKMLVASSKDAVRKKLVGINTEIQATDADETEYDEVLSKVSQYD</sequence>
<dbReference type="PRINTS" id="PR00006">
    <property type="entry name" value="COFILIN"/>
</dbReference>
<protein>
    <submittedName>
        <fullName evidence="4">Cofilin</fullName>
    </submittedName>
</protein>
<dbReference type="Proteomes" id="UP000054560">
    <property type="component" value="Unassembled WGS sequence"/>
</dbReference>
<dbReference type="GO" id="GO:0003779">
    <property type="term" value="F:actin binding"/>
    <property type="evidence" value="ECO:0007669"/>
    <property type="project" value="UniProtKB-KW"/>
</dbReference>
<dbReference type="GeneID" id="25906992"/>
<evidence type="ECO:0000313" key="4">
    <source>
        <dbReference type="EMBL" id="KNC81177.1"/>
    </source>
</evidence>
<dbReference type="Pfam" id="PF00241">
    <property type="entry name" value="Cofilin_ADF"/>
    <property type="match status" value="1"/>
</dbReference>
<dbReference type="SMART" id="SM00102">
    <property type="entry name" value="ADF"/>
    <property type="match status" value="1"/>
</dbReference>
<dbReference type="PROSITE" id="PS51263">
    <property type="entry name" value="ADF_H"/>
    <property type="match status" value="1"/>
</dbReference>
<evidence type="ECO:0000313" key="5">
    <source>
        <dbReference type="Proteomes" id="UP000054560"/>
    </source>
</evidence>
<evidence type="ECO:0000259" key="3">
    <source>
        <dbReference type="PROSITE" id="PS51263"/>
    </source>
</evidence>
<dbReference type="InterPro" id="IPR029006">
    <property type="entry name" value="ADF-H/Gelsolin-like_dom_sf"/>
</dbReference>
<keyword evidence="5" id="KW-1185">Reference proteome</keyword>
<evidence type="ECO:0000256" key="1">
    <source>
        <dbReference type="ARBA" id="ARBA00006844"/>
    </source>
</evidence>
<dbReference type="AlphaFoldDB" id="A0A0L0FWI4"/>
<dbReference type="InterPro" id="IPR002108">
    <property type="entry name" value="ADF-H"/>
</dbReference>